<accession>A0A210PEN1</accession>
<dbReference type="SMART" id="SM00733">
    <property type="entry name" value="Mterf"/>
    <property type="match status" value="5"/>
</dbReference>
<dbReference type="GO" id="GO:0005739">
    <property type="term" value="C:mitochondrion"/>
    <property type="evidence" value="ECO:0007669"/>
    <property type="project" value="TreeGrafter"/>
</dbReference>
<dbReference type="GO" id="GO:0003676">
    <property type="term" value="F:nucleic acid binding"/>
    <property type="evidence" value="ECO:0007669"/>
    <property type="project" value="InterPro"/>
</dbReference>
<gene>
    <name evidence="3" type="ORF">KP79_PYT23537</name>
</gene>
<dbReference type="InterPro" id="IPR003690">
    <property type="entry name" value="MTERF"/>
</dbReference>
<dbReference type="STRING" id="6573.A0A210PEN1"/>
<dbReference type="Gene3D" id="1.25.70.10">
    <property type="entry name" value="Transcription termination factor 3, mitochondrial"/>
    <property type="match status" value="1"/>
</dbReference>
<dbReference type="PANTHER" id="PTHR13068">
    <property type="entry name" value="CGI-12 PROTEIN-RELATED"/>
    <property type="match status" value="1"/>
</dbReference>
<evidence type="ECO:0000313" key="4">
    <source>
        <dbReference type="Proteomes" id="UP000242188"/>
    </source>
</evidence>
<dbReference type="GO" id="GO:0006390">
    <property type="term" value="P:mitochondrial transcription"/>
    <property type="evidence" value="ECO:0007669"/>
    <property type="project" value="TreeGrafter"/>
</dbReference>
<dbReference type="AlphaFoldDB" id="A0A210PEN1"/>
<proteinExistence type="inferred from homology"/>
<dbReference type="Pfam" id="PF02536">
    <property type="entry name" value="mTERF"/>
    <property type="match status" value="1"/>
</dbReference>
<dbReference type="EMBL" id="NEDP02076746">
    <property type="protein sequence ID" value="OWF34948.1"/>
    <property type="molecule type" value="Genomic_DNA"/>
</dbReference>
<sequence>MAAFRSPPQFNGGLRKWYRRFNASAKESCDLCWKRSLNFRLFSRVQVINIQRDEEVTKPSALNNHGFPKATEKQQCSKVKGLYLSHNLENCTVDLARPTQLHVFGTHITKTSVLVIPFNSLQRTACSSKLNHKPFRCLRHYFTDEFKGQRDETEEVMEVKGHSGSADSGSPNSNEIDEFKGHKEEAGEVMEVKGHSGSADSGSFDISDVVVVDEIGELAGVRNDQKPSDIYEDGTSAKDGQLISSSHPIPPIKVDSYNLAPFVAKSDVLRFLLHLKVNLAKIESKPNVANSLVKLNMEQDVVPTMLFLKDAGIPDAKLGKVIGIHPYIFEEIDKAKLVVEFLQLKKFKKETIAHMIVGAPPILGLKVLTIDERIGTYQKFFNLTGDQARDVMARVPRLLLNRPNELKETIEVFRGYEFSDQQLKKILLKCPSVFKRPKETNLEHRLEYLLTDIPMDQNTIAEFGYILLYPSNPIKERHQFLLELGRAQYDPTKESYISPTDLVCTPELKFCKLARTTPAVFKAFKKTL</sequence>
<name>A0A210PEN1_MIZYE</name>
<comment type="similarity">
    <text evidence="1">Belongs to the mTERF family.</text>
</comment>
<keyword evidence="4" id="KW-1185">Reference proteome</keyword>
<keyword evidence="2" id="KW-0809">Transit peptide</keyword>
<dbReference type="GO" id="GO:0061668">
    <property type="term" value="P:mitochondrial ribosome assembly"/>
    <property type="evidence" value="ECO:0007669"/>
    <property type="project" value="TreeGrafter"/>
</dbReference>
<evidence type="ECO:0000256" key="1">
    <source>
        <dbReference type="ARBA" id="ARBA00007692"/>
    </source>
</evidence>
<dbReference type="Proteomes" id="UP000242188">
    <property type="component" value="Unassembled WGS sequence"/>
</dbReference>
<dbReference type="PANTHER" id="PTHR13068:SF112">
    <property type="entry name" value="TRANSCRIPTION TERMINATION FACTOR 3, MITOCHONDRIAL"/>
    <property type="match status" value="1"/>
</dbReference>
<reference evidence="3 4" key="1">
    <citation type="journal article" date="2017" name="Nat. Ecol. Evol.">
        <title>Scallop genome provides insights into evolution of bilaterian karyotype and development.</title>
        <authorList>
            <person name="Wang S."/>
            <person name="Zhang J."/>
            <person name="Jiao W."/>
            <person name="Li J."/>
            <person name="Xun X."/>
            <person name="Sun Y."/>
            <person name="Guo X."/>
            <person name="Huan P."/>
            <person name="Dong B."/>
            <person name="Zhang L."/>
            <person name="Hu X."/>
            <person name="Sun X."/>
            <person name="Wang J."/>
            <person name="Zhao C."/>
            <person name="Wang Y."/>
            <person name="Wang D."/>
            <person name="Huang X."/>
            <person name="Wang R."/>
            <person name="Lv J."/>
            <person name="Li Y."/>
            <person name="Zhang Z."/>
            <person name="Liu B."/>
            <person name="Lu W."/>
            <person name="Hui Y."/>
            <person name="Liang J."/>
            <person name="Zhou Z."/>
            <person name="Hou R."/>
            <person name="Li X."/>
            <person name="Liu Y."/>
            <person name="Li H."/>
            <person name="Ning X."/>
            <person name="Lin Y."/>
            <person name="Zhao L."/>
            <person name="Xing Q."/>
            <person name="Dou J."/>
            <person name="Li Y."/>
            <person name="Mao J."/>
            <person name="Guo H."/>
            <person name="Dou H."/>
            <person name="Li T."/>
            <person name="Mu C."/>
            <person name="Jiang W."/>
            <person name="Fu Q."/>
            <person name="Fu X."/>
            <person name="Miao Y."/>
            <person name="Liu J."/>
            <person name="Yu Q."/>
            <person name="Li R."/>
            <person name="Liao H."/>
            <person name="Li X."/>
            <person name="Kong Y."/>
            <person name="Jiang Z."/>
            <person name="Chourrout D."/>
            <person name="Li R."/>
            <person name="Bao Z."/>
        </authorList>
    </citation>
    <scope>NUCLEOTIDE SEQUENCE [LARGE SCALE GENOMIC DNA]</scope>
    <source>
        <strain evidence="3 4">PY_sf001</strain>
    </source>
</reference>
<comment type="caution">
    <text evidence="3">The sequence shown here is derived from an EMBL/GenBank/DDBJ whole genome shotgun (WGS) entry which is preliminary data.</text>
</comment>
<protein>
    <submittedName>
        <fullName evidence="3">mTERF domain-containing protein 1, mitochondrial</fullName>
    </submittedName>
</protein>
<organism evidence="3 4">
    <name type="scientific">Mizuhopecten yessoensis</name>
    <name type="common">Japanese scallop</name>
    <name type="synonym">Patinopecten yessoensis</name>
    <dbReference type="NCBI Taxonomy" id="6573"/>
    <lineage>
        <taxon>Eukaryota</taxon>
        <taxon>Metazoa</taxon>
        <taxon>Spiralia</taxon>
        <taxon>Lophotrochozoa</taxon>
        <taxon>Mollusca</taxon>
        <taxon>Bivalvia</taxon>
        <taxon>Autobranchia</taxon>
        <taxon>Pteriomorphia</taxon>
        <taxon>Pectinida</taxon>
        <taxon>Pectinoidea</taxon>
        <taxon>Pectinidae</taxon>
        <taxon>Mizuhopecten</taxon>
    </lineage>
</organism>
<evidence type="ECO:0000313" key="3">
    <source>
        <dbReference type="EMBL" id="OWF34948.1"/>
    </source>
</evidence>
<dbReference type="InterPro" id="IPR038538">
    <property type="entry name" value="MTERF_sf"/>
</dbReference>
<evidence type="ECO:0000256" key="2">
    <source>
        <dbReference type="ARBA" id="ARBA00022946"/>
    </source>
</evidence>
<dbReference type="OrthoDB" id="637682at2759"/>